<gene>
    <name evidence="3" type="ORF">HF966_00305</name>
</gene>
<evidence type="ECO:0008006" key="5">
    <source>
        <dbReference type="Google" id="ProtNLM"/>
    </source>
</evidence>
<evidence type="ECO:0000256" key="2">
    <source>
        <dbReference type="SAM" id="Phobius"/>
    </source>
</evidence>
<evidence type="ECO:0000313" key="3">
    <source>
        <dbReference type="EMBL" id="NKZ17640.1"/>
    </source>
</evidence>
<dbReference type="Proteomes" id="UP000590460">
    <property type="component" value="Unassembled WGS sequence"/>
</dbReference>
<sequence>MSAKDPIQSQINQRLKEARYEPTDEKKGHKQTKILEFLFALLMAIGVIGGSLMLLLKLFIH</sequence>
<reference evidence="3 4" key="1">
    <citation type="submission" date="2020-04" db="EMBL/GenBank/DDBJ databases">
        <title>MicrobeNet Type strains.</title>
        <authorList>
            <person name="Nicholson A.C."/>
        </authorList>
    </citation>
    <scope>NUCLEOTIDE SEQUENCE [LARGE SCALE GENOMIC DNA]</scope>
    <source>
        <strain evidence="3 4">CCUG 54536</strain>
    </source>
</reference>
<proteinExistence type="predicted"/>
<dbReference type="EMBL" id="JAAXPO010000001">
    <property type="protein sequence ID" value="NKZ17640.1"/>
    <property type="molecule type" value="Genomic_DNA"/>
</dbReference>
<keyword evidence="2" id="KW-0472">Membrane</keyword>
<comment type="caution">
    <text evidence="3">The sequence shown here is derived from an EMBL/GenBank/DDBJ whole genome shotgun (WGS) entry which is preliminary data.</text>
</comment>
<name>A0A846ZF92_9LACO</name>
<dbReference type="RefSeq" id="WP_168675677.1">
    <property type="nucleotide sequence ID" value="NZ_BPKV01000010.1"/>
</dbReference>
<accession>A0A846ZF92</accession>
<protein>
    <recommendedName>
        <fullName evidence="5">DUF4044 domain-containing protein</fullName>
    </recommendedName>
</protein>
<keyword evidence="2" id="KW-1133">Transmembrane helix</keyword>
<feature type="region of interest" description="Disordered" evidence="1">
    <location>
        <begin position="1"/>
        <end position="25"/>
    </location>
</feature>
<evidence type="ECO:0000256" key="1">
    <source>
        <dbReference type="SAM" id="MobiDB-lite"/>
    </source>
</evidence>
<keyword evidence="2" id="KW-0812">Transmembrane</keyword>
<feature type="transmembrane region" description="Helical" evidence="2">
    <location>
        <begin position="37"/>
        <end position="60"/>
    </location>
</feature>
<evidence type="ECO:0000313" key="4">
    <source>
        <dbReference type="Proteomes" id="UP000590460"/>
    </source>
</evidence>
<feature type="compositionally biased region" description="Basic and acidic residues" evidence="1">
    <location>
        <begin position="14"/>
        <end position="25"/>
    </location>
</feature>
<organism evidence="3 4">
    <name type="scientific">Leuconostoc holzapfelii</name>
    <dbReference type="NCBI Taxonomy" id="434464"/>
    <lineage>
        <taxon>Bacteria</taxon>
        <taxon>Bacillati</taxon>
        <taxon>Bacillota</taxon>
        <taxon>Bacilli</taxon>
        <taxon>Lactobacillales</taxon>
        <taxon>Lactobacillaceae</taxon>
        <taxon>Leuconostoc</taxon>
    </lineage>
</organism>
<dbReference type="AlphaFoldDB" id="A0A846ZF92"/>